<dbReference type="PANTHER" id="PTHR43032">
    <property type="entry name" value="PROTEIN-METHIONINE-SULFOXIDE REDUCTASE"/>
    <property type="match status" value="1"/>
</dbReference>
<dbReference type="Gene3D" id="3.90.420.10">
    <property type="entry name" value="Oxidoreductase, molybdopterin-binding domain"/>
    <property type="match status" value="1"/>
</dbReference>
<evidence type="ECO:0000313" key="3">
    <source>
        <dbReference type="EMBL" id="AXC13941.1"/>
    </source>
</evidence>
<protein>
    <submittedName>
        <fullName evidence="3">Sulfite oxidase</fullName>
    </submittedName>
</protein>
<dbReference type="InterPro" id="IPR036374">
    <property type="entry name" value="OxRdtase_Mopterin-bd_sf"/>
</dbReference>
<sequence>MNGVFGLRMDLELESWRLQLVGMNGASQHPLYVEDVTAWDYRYKTPSEHEDKDHDTKVDPKLSTANKMAPEAMQAQAEEDENHTGRMARGTEEAGESGSTLPPKTAGLLLPIAEVTKLPRHELVTQFKCIEGWSQIVHWAGVRMADFLETYPPAKINGKDPFYVYMETPDGNYYTGYDLDVMRHPQTMLVTEMMEAPLTQLHGAPLRLHMPTKYGYKQIKRIGLIAYTNDKPDDYWTKLGYDWYAGL</sequence>
<evidence type="ECO:0000259" key="2">
    <source>
        <dbReference type="Pfam" id="PF00174"/>
    </source>
</evidence>
<feature type="domain" description="Oxidoreductase molybdopterin-binding" evidence="2">
    <location>
        <begin position="110"/>
        <end position="236"/>
    </location>
</feature>
<proteinExistence type="predicted"/>
<dbReference type="EMBL" id="CP030840">
    <property type="protein sequence ID" value="AXC13941.1"/>
    <property type="molecule type" value="Genomic_DNA"/>
</dbReference>
<dbReference type="AlphaFoldDB" id="A0A2Z5G4D7"/>
<name>A0A2Z5G4D7_9BACT</name>
<keyword evidence="4" id="KW-1185">Reference proteome</keyword>
<dbReference type="InterPro" id="IPR000572">
    <property type="entry name" value="OxRdtase_Mopterin-bd_dom"/>
</dbReference>
<dbReference type="SUPFAM" id="SSF56524">
    <property type="entry name" value="Oxidoreductase molybdopterin-binding domain"/>
    <property type="match status" value="1"/>
</dbReference>
<feature type="region of interest" description="Disordered" evidence="1">
    <location>
        <begin position="68"/>
        <end position="105"/>
    </location>
</feature>
<evidence type="ECO:0000313" key="4">
    <source>
        <dbReference type="Proteomes" id="UP000253606"/>
    </source>
</evidence>
<dbReference type="KEGG" id="abas:ACPOL_4671"/>
<organism evidence="3 4">
    <name type="scientific">Acidisarcina polymorpha</name>
    <dbReference type="NCBI Taxonomy" id="2211140"/>
    <lineage>
        <taxon>Bacteria</taxon>
        <taxon>Pseudomonadati</taxon>
        <taxon>Acidobacteriota</taxon>
        <taxon>Terriglobia</taxon>
        <taxon>Terriglobales</taxon>
        <taxon>Acidobacteriaceae</taxon>
        <taxon>Acidisarcina</taxon>
    </lineage>
</organism>
<evidence type="ECO:0000256" key="1">
    <source>
        <dbReference type="SAM" id="MobiDB-lite"/>
    </source>
</evidence>
<dbReference type="Proteomes" id="UP000253606">
    <property type="component" value="Chromosome"/>
</dbReference>
<reference evidence="3 4" key="1">
    <citation type="journal article" date="2018" name="Front. Microbiol.">
        <title>Hydrolytic Capabilities as a Key to Environmental Success: Chitinolytic and Cellulolytic Acidobacteria From Acidic Sub-arctic Soils and Boreal Peatlands.</title>
        <authorList>
            <person name="Belova S.E."/>
            <person name="Ravin N.V."/>
            <person name="Pankratov T.A."/>
            <person name="Rakitin A.L."/>
            <person name="Ivanova A.A."/>
            <person name="Beletsky A.V."/>
            <person name="Mardanov A.V."/>
            <person name="Sinninghe Damste J.S."/>
            <person name="Dedysh S.N."/>
        </authorList>
    </citation>
    <scope>NUCLEOTIDE SEQUENCE [LARGE SCALE GENOMIC DNA]</scope>
    <source>
        <strain evidence="3 4">SBC82</strain>
    </source>
</reference>
<gene>
    <name evidence="3" type="ORF">ACPOL_4671</name>
</gene>
<accession>A0A2Z5G4D7</accession>
<dbReference type="Pfam" id="PF00174">
    <property type="entry name" value="Oxidored_molyb"/>
    <property type="match status" value="1"/>
</dbReference>